<gene>
    <name evidence="2" type="ORF">OI18_07320</name>
</gene>
<dbReference type="OrthoDB" id="2827525at2"/>
<feature type="transmembrane region" description="Helical" evidence="1">
    <location>
        <begin position="182"/>
        <end position="204"/>
    </location>
</feature>
<accession>A0A0C1L6J8</accession>
<keyword evidence="1" id="KW-0472">Membrane</keyword>
<feature type="transmembrane region" description="Helical" evidence="1">
    <location>
        <begin position="54"/>
        <end position="72"/>
    </location>
</feature>
<feature type="transmembrane region" description="Helical" evidence="1">
    <location>
        <begin position="142"/>
        <end position="162"/>
    </location>
</feature>
<feature type="transmembrane region" description="Helical" evidence="1">
    <location>
        <begin position="310"/>
        <end position="329"/>
    </location>
</feature>
<feature type="transmembrane region" description="Helical" evidence="1">
    <location>
        <begin position="110"/>
        <end position="130"/>
    </location>
</feature>
<dbReference type="EMBL" id="JSVC01000008">
    <property type="protein sequence ID" value="KIC95126.1"/>
    <property type="molecule type" value="Genomic_DNA"/>
</dbReference>
<feature type="transmembrane region" description="Helical" evidence="1">
    <location>
        <begin position="21"/>
        <end position="42"/>
    </location>
</feature>
<keyword evidence="1" id="KW-1133">Transmembrane helix</keyword>
<evidence type="ECO:0000313" key="2">
    <source>
        <dbReference type="EMBL" id="KIC95126.1"/>
    </source>
</evidence>
<dbReference type="RefSeq" id="WP_039138560.1">
    <property type="nucleotide sequence ID" value="NZ_JSVC01000008.1"/>
</dbReference>
<feature type="transmembrane region" description="Helical" evidence="1">
    <location>
        <begin position="84"/>
        <end position="104"/>
    </location>
</feature>
<proteinExistence type="predicted"/>
<organism evidence="2 3">
    <name type="scientific">Flavihumibacter solisilvae</name>
    <dbReference type="NCBI Taxonomy" id="1349421"/>
    <lineage>
        <taxon>Bacteria</taxon>
        <taxon>Pseudomonadati</taxon>
        <taxon>Bacteroidota</taxon>
        <taxon>Chitinophagia</taxon>
        <taxon>Chitinophagales</taxon>
        <taxon>Chitinophagaceae</taxon>
        <taxon>Flavihumibacter</taxon>
    </lineage>
</organism>
<evidence type="ECO:0000313" key="3">
    <source>
        <dbReference type="Proteomes" id="UP000031408"/>
    </source>
</evidence>
<dbReference type="Proteomes" id="UP000031408">
    <property type="component" value="Unassembled WGS sequence"/>
</dbReference>
<dbReference type="STRING" id="1349421.OI18_07320"/>
<evidence type="ECO:0008006" key="4">
    <source>
        <dbReference type="Google" id="ProtNLM"/>
    </source>
</evidence>
<feature type="transmembrane region" description="Helical" evidence="1">
    <location>
        <begin position="216"/>
        <end position="234"/>
    </location>
</feature>
<feature type="transmembrane region" description="Helical" evidence="1">
    <location>
        <begin position="240"/>
        <end position="260"/>
    </location>
</feature>
<name>A0A0C1L6J8_9BACT</name>
<keyword evidence="1" id="KW-0812">Transmembrane</keyword>
<reference evidence="2 3" key="1">
    <citation type="submission" date="2014-11" db="EMBL/GenBank/DDBJ databases">
        <title>Genome sequence of Flavihumibacter solisilvae 3-3.</title>
        <authorList>
            <person name="Zhou G."/>
            <person name="Li M."/>
            <person name="Wang G."/>
        </authorList>
    </citation>
    <scope>NUCLEOTIDE SEQUENCE [LARGE SCALE GENOMIC DNA]</scope>
    <source>
        <strain evidence="2 3">3-3</strain>
    </source>
</reference>
<sequence>MNNQLHRNYLQKWVRISLFNLLVLSVAGVLLRALILVPVPFFNYPHILHAHSHFAFGGWVLPALVFITLKFFPEICGNVAGRHWRNIMALIMLSAYGMLISFAWQGYGVVSISFSTLSLVASFYYGIVLLRSCGHYTSSGSILFLKAGIVFCLLSSLGPFALGPISAMGKTGSQLYYNAIYYYLHFQYNGFFTFIVLAVLYKIIENSGYAGKSKTAFYLLSGACVPTFFLSVLWTGPSILFNWLGGFAAIIQLFAVGIILRDLKYVRWRNLPAGWLLWVSIFAFLLKNVLQLLSAFPWIARMATLNSDYVIAYLHLVLLGFITTFLIWIMAGTVSPARRRVFHFGCLVLLSGFVITELILVVQKPASPFALFLFSLFFPSGIAMIWASAWVTYPSSEKSPVQSRGELQSIPASLPK</sequence>
<feature type="transmembrane region" description="Helical" evidence="1">
    <location>
        <begin position="272"/>
        <end position="290"/>
    </location>
</feature>
<comment type="caution">
    <text evidence="2">The sequence shown here is derived from an EMBL/GenBank/DDBJ whole genome shotgun (WGS) entry which is preliminary data.</text>
</comment>
<keyword evidence="3" id="KW-1185">Reference proteome</keyword>
<protein>
    <recommendedName>
        <fullName evidence="4">Cytochrome oxidase subunit I profile domain-containing protein</fullName>
    </recommendedName>
</protein>
<feature type="transmembrane region" description="Helical" evidence="1">
    <location>
        <begin position="369"/>
        <end position="393"/>
    </location>
</feature>
<evidence type="ECO:0000256" key="1">
    <source>
        <dbReference type="SAM" id="Phobius"/>
    </source>
</evidence>
<feature type="transmembrane region" description="Helical" evidence="1">
    <location>
        <begin position="341"/>
        <end position="363"/>
    </location>
</feature>
<dbReference type="AlphaFoldDB" id="A0A0C1L6J8"/>